<dbReference type="PROSITE" id="PS50835">
    <property type="entry name" value="IG_LIKE"/>
    <property type="match status" value="1"/>
</dbReference>
<accession>A0AA88Y8G4</accession>
<reference evidence="3" key="1">
    <citation type="submission" date="2019-08" db="EMBL/GenBank/DDBJ databases">
        <title>The improved chromosome-level genome for the pearl oyster Pinctada fucata martensii using PacBio sequencing and Hi-C.</title>
        <authorList>
            <person name="Zheng Z."/>
        </authorList>
    </citation>
    <scope>NUCLEOTIDE SEQUENCE</scope>
    <source>
        <strain evidence="3">ZZ-2019</strain>
        <tissue evidence="3">Adductor muscle</tissue>
    </source>
</reference>
<organism evidence="3 4">
    <name type="scientific">Pinctada imbricata</name>
    <name type="common">Atlantic pearl-oyster</name>
    <name type="synonym">Pinctada martensii</name>
    <dbReference type="NCBI Taxonomy" id="66713"/>
    <lineage>
        <taxon>Eukaryota</taxon>
        <taxon>Metazoa</taxon>
        <taxon>Spiralia</taxon>
        <taxon>Lophotrochozoa</taxon>
        <taxon>Mollusca</taxon>
        <taxon>Bivalvia</taxon>
        <taxon>Autobranchia</taxon>
        <taxon>Pteriomorphia</taxon>
        <taxon>Pterioida</taxon>
        <taxon>Pterioidea</taxon>
        <taxon>Pteriidae</taxon>
        <taxon>Pinctada</taxon>
    </lineage>
</organism>
<dbReference type="AlphaFoldDB" id="A0AA88Y8G4"/>
<dbReference type="InterPro" id="IPR036179">
    <property type="entry name" value="Ig-like_dom_sf"/>
</dbReference>
<proteinExistence type="predicted"/>
<protein>
    <recommendedName>
        <fullName evidence="2">Ig-like domain-containing protein</fullName>
    </recommendedName>
</protein>
<dbReference type="InterPro" id="IPR013162">
    <property type="entry name" value="CD80_C2-set"/>
</dbReference>
<dbReference type="InterPro" id="IPR007110">
    <property type="entry name" value="Ig-like_dom"/>
</dbReference>
<dbReference type="InterPro" id="IPR013783">
    <property type="entry name" value="Ig-like_fold"/>
</dbReference>
<dbReference type="Pfam" id="PF08205">
    <property type="entry name" value="C2-set_2"/>
    <property type="match status" value="1"/>
</dbReference>
<gene>
    <name evidence="3" type="ORF">FSP39_010581</name>
</gene>
<dbReference type="Gene3D" id="2.60.40.10">
    <property type="entry name" value="Immunoglobulins"/>
    <property type="match status" value="1"/>
</dbReference>
<dbReference type="SUPFAM" id="SSF48726">
    <property type="entry name" value="Immunoglobulin"/>
    <property type="match status" value="1"/>
</dbReference>
<comment type="caution">
    <text evidence="3">The sequence shown here is derived from an EMBL/GenBank/DDBJ whole genome shotgun (WGS) entry which is preliminary data.</text>
</comment>
<name>A0AA88Y8G4_PINIB</name>
<keyword evidence="4" id="KW-1185">Reference proteome</keyword>
<keyword evidence="1" id="KW-1015">Disulfide bond</keyword>
<evidence type="ECO:0000259" key="2">
    <source>
        <dbReference type="PROSITE" id="PS50835"/>
    </source>
</evidence>
<sequence>MEILNARHNMTLLKEGQELTCMTSGIRPPATITWYIDGQKVNNGSLITYSTSGNDTELYTSYSSLRLMGNSSVETRIVYCEGSNIREQSPVQSESVRVQTLCKSISCIGLHV</sequence>
<dbReference type="Proteomes" id="UP001186944">
    <property type="component" value="Unassembled WGS sequence"/>
</dbReference>
<feature type="domain" description="Ig-like" evidence="2">
    <location>
        <begin position="1"/>
        <end position="97"/>
    </location>
</feature>
<dbReference type="EMBL" id="VSWD01000006">
    <property type="protein sequence ID" value="KAK3099842.1"/>
    <property type="molecule type" value="Genomic_DNA"/>
</dbReference>
<evidence type="ECO:0000313" key="3">
    <source>
        <dbReference type="EMBL" id="KAK3099842.1"/>
    </source>
</evidence>
<evidence type="ECO:0000313" key="4">
    <source>
        <dbReference type="Proteomes" id="UP001186944"/>
    </source>
</evidence>
<evidence type="ECO:0000256" key="1">
    <source>
        <dbReference type="ARBA" id="ARBA00023157"/>
    </source>
</evidence>